<dbReference type="SUPFAM" id="SSF55785">
    <property type="entry name" value="PYP-like sensor domain (PAS domain)"/>
    <property type="match status" value="3"/>
</dbReference>
<dbReference type="PROSITE" id="PS50112">
    <property type="entry name" value="PAS"/>
    <property type="match status" value="1"/>
</dbReference>
<dbReference type="PRINTS" id="PR00344">
    <property type="entry name" value="BCTRLSENSOR"/>
</dbReference>
<evidence type="ECO:0000256" key="2">
    <source>
        <dbReference type="ARBA" id="ARBA00012438"/>
    </source>
</evidence>
<dbReference type="Gene3D" id="3.30.565.10">
    <property type="entry name" value="Histidine kinase-like ATPase, C-terminal domain"/>
    <property type="match status" value="1"/>
</dbReference>
<dbReference type="SMART" id="SM00086">
    <property type="entry name" value="PAC"/>
    <property type="match status" value="1"/>
</dbReference>
<gene>
    <name evidence="11" type="ORF">MTBBW1_340055</name>
</gene>
<dbReference type="PROSITE" id="PS50110">
    <property type="entry name" value="RESPONSE_REGULATORY"/>
    <property type="match status" value="1"/>
</dbReference>
<dbReference type="SMART" id="SM00448">
    <property type="entry name" value="REC"/>
    <property type="match status" value="1"/>
</dbReference>
<dbReference type="InterPro" id="IPR013656">
    <property type="entry name" value="PAS_4"/>
</dbReference>
<dbReference type="InterPro" id="IPR000014">
    <property type="entry name" value="PAS"/>
</dbReference>
<evidence type="ECO:0000256" key="6">
    <source>
        <dbReference type="PROSITE-ProRule" id="PRU00169"/>
    </source>
</evidence>
<feature type="modified residue" description="4-aspartylphosphate" evidence="6">
    <location>
        <position position="695"/>
    </location>
</feature>
<feature type="domain" description="PAC" evidence="10">
    <location>
        <begin position="89"/>
        <end position="142"/>
    </location>
</feature>
<evidence type="ECO:0000256" key="5">
    <source>
        <dbReference type="ARBA" id="ARBA00022777"/>
    </source>
</evidence>
<dbReference type="SUPFAM" id="SSF52172">
    <property type="entry name" value="CheY-like"/>
    <property type="match status" value="1"/>
</dbReference>
<dbReference type="SMART" id="SM00091">
    <property type="entry name" value="PAS"/>
    <property type="match status" value="3"/>
</dbReference>
<dbReference type="Pfam" id="PF00072">
    <property type="entry name" value="Response_reg"/>
    <property type="match status" value="1"/>
</dbReference>
<dbReference type="PANTHER" id="PTHR43304">
    <property type="entry name" value="PHYTOCHROME-LIKE PROTEIN CPH1"/>
    <property type="match status" value="1"/>
</dbReference>
<dbReference type="Gene3D" id="1.10.287.130">
    <property type="match status" value="1"/>
</dbReference>
<dbReference type="Gene3D" id="3.30.450.20">
    <property type="entry name" value="PAS domain"/>
    <property type="match status" value="3"/>
</dbReference>
<reference evidence="11 12" key="1">
    <citation type="submission" date="2017-03" db="EMBL/GenBank/DDBJ databases">
        <authorList>
            <person name="Afonso C.L."/>
            <person name="Miller P.J."/>
            <person name="Scott M.A."/>
            <person name="Spackman E."/>
            <person name="Goraichik I."/>
            <person name="Dimitrov K.M."/>
            <person name="Suarez D.L."/>
            <person name="Swayne D.E."/>
        </authorList>
    </citation>
    <scope>NUCLEOTIDE SEQUENCE [LARGE SCALE GENOMIC DNA]</scope>
    <source>
        <strain evidence="11">PRJEB14757</strain>
    </source>
</reference>
<dbReference type="SMART" id="SM00388">
    <property type="entry name" value="HisKA"/>
    <property type="match status" value="1"/>
</dbReference>
<dbReference type="AlphaFoldDB" id="A0A1W1HGF5"/>
<sequence length="761" mass="86561">MDDQSQNEEIKQIQKVLGVILDTTTDGIWTWNFTTSVMTFSPRYYTMLGYEPDAFSATYENWLNLIHPDDRQQAKAVADHFLETKSIVYHNVFRLRTKSGDYRWIRSRGKVVERDESGDILLMIGNHEDITEQKIAEIKMEESQKKYAAFFHTNPAGLAITSLKDGRVIEVNESMAGFCGYTCSECIGKTSLELGFWAEPVERENFVAALSKGVPLRNRHMTYLNRAGERRESILSAEVLTLDGEQCIMTAMFDITEFEKSSQALKSIKSRNEAMISVMPDLLFMISRDYRFVECHASDPADFILPREKLVGRTLRQRLPLDLAILNEQYVDRTLEMRKRHQYQLNLDVEGTLRTFEARMVPCDEEHVVAILKDISSDVKMEERLNQAQKMEAIGTLAGGIAHDFNNILSPMLGYAELIEMVPNDQTIIQNGIKEISKAGIRAKELINQILSFSRTRQQPVAPIYLHTIIKECLKLLRSSIPTTIDIRKNIDEKCGAVMADPTRVHQIIMNLATNAFHAMEDNGGVLEIIYKCVDVKTENRHLPEMLPGRYVTIVVRDTGTGIEKGLQQKIFEPYFTTKTQEKGTGLGLSMVNSIVKSMSGYITVESDIGKGASFYIYFPVAEKPQLELPSERKVNPVRGNGERILLVDDDPAITKMMKSLLNLLGYRMTAMESPVEALKVFSQSPQSFDLLVTDMTMPQMTGLQLLKNIREIRPELPVIVASGFNTQINEKRCREYNIQCYMKKPYTIDEISEKIKLILT</sequence>
<dbReference type="Gene3D" id="3.40.50.2300">
    <property type="match status" value="1"/>
</dbReference>
<evidence type="ECO:0000259" key="9">
    <source>
        <dbReference type="PROSITE" id="PS50112"/>
    </source>
</evidence>
<dbReference type="InterPro" id="IPR001610">
    <property type="entry name" value="PAC"/>
</dbReference>
<keyword evidence="4 11" id="KW-0808">Transferase</keyword>
<feature type="domain" description="PAS" evidence="9">
    <location>
        <begin position="13"/>
        <end position="85"/>
    </location>
</feature>
<accession>A0A1W1HGF5</accession>
<evidence type="ECO:0000313" key="12">
    <source>
        <dbReference type="Proteomes" id="UP000191931"/>
    </source>
</evidence>
<comment type="catalytic activity">
    <reaction evidence="1">
        <text>ATP + protein L-histidine = ADP + protein N-phospho-L-histidine.</text>
        <dbReference type="EC" id="2.7.13.3"/>
    </reaction>
</comment>
<dbReference type="InterPro" id="IPR001789">
    <property type="entry name" value="Sig_transdc_resp-reg_receiver"/>
</dbReference>
<keyword evidence="5 11" id="KW-0418">Kinase</keyword>
<dbReference type="CDD" id="cd00130">
    <property type="entry name" value="PAS"/>
    <property type="match status" value="2"/>
</dbReference>
<dbReference type="EC" id="2.7.13.3" evidence="2"/>
<proteinExistence type="predicted"/>
<dbReference type="Proteomes" id="UP000191931">
    <property type="component" value="Unassembled WGS sequence"/>
</dbReference>
<dbReference type="SUPFAM" id="SSF47384">
    <property type="entry name" value="Homodimeric domain of signal transducing histidine kinase"/>
    <property type="match status" value="1"/>
</dbReference>
<protein>
    <recommendedName>
        <fullName evidence="2">histidine kinase</fullName>
        <ecNumber evidence="2">2.7.13.3</ecNumber>
    </recommendedName>
</protein>
<dbReference type="InterPro" id="IPR005467">
    <property type="entry name" value="His_kinase_dom"/>
</dbReference>
<dbReference type="InterPro" id="IPR052162">
    <property type="entry name" value="Sensor_kinase/Photoreceptor"/>
</dbReference>
<dbReference type="InterPro" id="IPR003661">
    <property type="entry name" value="HisK_dim/P_dom"/>
</dbReference>
<evidence type="ECO:0000313" key="11">
    <source>
        <dbReference type="EMBL" id="SLM31503.1"/>
    </source>
</evidence>
<dbReference type="InterPro" id="IPR004358">
    <property type="entry name" value="Sig_transdc_His_kin-like_C"/>
</dbReference>
<feature type="domain" description="Histidine kinase" evidence="7">
    <location>
        <begin position="400"/>
        <end position="623"/>
    </location>
</feature>
<dbReference type="InterPro" id="IPR035965">
    <property type="entry name" value="PAS-like_dom_sf"/>
</dbReference>
<dbReference type="PANTHER" id="PTHR43304:SF1">
    <property type="entry name" value="PAC DOMAIN-CONTAINING PROTEIN"/>
    <property type="match status" value="1"/>
</dbReference>
<feature type="domain" description="Response regulatory" evidence="8">
    <location>
        <begin position="644"/>
        <end position="760"/>
    </location>
</feature>
<dbReference type="EMBL" id="FWEV01000268">
    <property type="protein sequence ID" value="SLM31503.1"/>
    <property type="molecule type" value="Genomic_DNA"/>
</dbReference>
<dbReference type="SUPFAM" id="SSF55874">
    <property type="entry name" value="ATPase domain of HSP90 chaperone/DNA topoisomerase II/histidine kinase"/>
    <property type="match status" value="1"/>
</dbReference>
<dbReference type="Pfam" id="PF08447">
    <property type="entry name" value="PAS_3"/>
    <property type="match status" value="1"/>
</dbReference>
<dbReference type="Pfam" id="PF13426">
    <property type="entry name" value="PAS_9"/>
    <property type="match status" value="1"/>
</dbReference>
<dbReference type="Pfam" id="PF08448">
    <property type="entry name" value="PAS_4"/>
    <property type="match status" value="1"/>
</dbReference>
<evidence type="ECO:0000259" key="7">
    <source>
        <dbReference type="PROSITE" id="PS50109"/>
    </source>
</evidence>
<dbReference type="InterPro" id="IPR036890">
    <property type="entry name" value="HATPase_C_sf"/>
</dbReference>
<dbReference type="InterPro" id="IPR036097">
    <property type="entry name" value="HisK_dim/P_sf"/>
</dbReference>
<dbReference type="PROSITE" id="PS50109">
    <property type="entry name" value="HIS_KIN"/>
    <property type="match status" value="1"/>
</dbReference>
<dbReference type="CDD" id="cd00156">
    <property type="entry name" value="REC"/>
    <property type="match status" value="1"/>
</dbReference>
<dbReference type="GO" id="GO:0000155">
    <property type="term" value="F:phosphorelay sensor kinase activity"/>
    <property type="evidence" value="ECO:0007669"/>
    <property type="project" value="InterPro"/>
</dbReference>
<dbReference type="CDD" id="cd00082">
    <property type="entry name" value="HisKA"/>
    <property type="match status" value="1"/>
</dbReference>
<dbReference type="RefSeq" id="WP_186441095.1">
    <property type="nucleotide sequence ID" value="NZ_LT828541.1"/>
</dbReference>
<name>A0A1W1HGF5_9BACT</name>
<evidence type="ECO:0000256" key="3">
    <source>
        <dbReference type="ARBA" id="ARBA00022553"/>
    </source>
</evidence>
<evidence type="ECO:0000259" key="8">
    <source>
        <dbReference type="PROSITE" id="PS50110"/>
    </source>
</evidence>
<dbReference type="PROSITE" id="PS50113">
    <property type="entry name" value="PAC"/>
    <property type="match status" value="1"/>
</dbReference>
<organism evidence="11 12">
    <name type="scientific">Desulfamplus magnetovallimortis</name>
    <dbReference type="NCBI Taxonomy" id="1246637"/>
    <lineage>
        <taxon>Bacteria</taxon>
        <taxon>Pseudomonadati</taxon>
        <taxon>Thermodesulfobacteriota</taxon>
        <taxon>Desulfobacteria</taxon>
        <taxon>Desulfobacterales</taxon>
        <taxon>Desulfobacteraceae</taxon>
        <taxon>Desulfamplus</taxon>
    </lineage>
</organism>
<dbReference type="InterPro" id="IPR000700">
    <property type="entry name" value="PAS-assoc_C"/>
</dbReference>
<keyword evidence="3 6" id="KW-0597">Phosphoprotein</keyword>
<dbReference type="SMART" id="SM00387">
    <property type="entry name" value="HATPase_c"/>
    <property type="match status" value="1"/>
</dbReference>
<dbReference type="InterPro" id="IPR013655">
    <property type="entry name" value="PAS_fold_3"/>
</dbReference>
<dbReference type="InterPro" id="IPR011006">
    <property type="entry name" value="CheY-like_superfamily"/>
</dbReference>
<evidence type="ECO:0000256" key="1">
    <source>
        <dbReference type="ARBA" id="ARBA00000085"/>
    </source>
</evidence>
<dbReference type="NCBIfam" id="TIGR00229">
    <property type="entry name" value="sensory_box"/>
    <property type="match status" value="2"/>
</dbReference>
<dbReference type="InterPro" id="IPR003594">
    <property type="entry name" value="HATPase_dom"/>
</dbReference>
<keyword evidence="12" id="KW-1185">Reference proteome</keyword>
<dbReference type="STRING" id="1246637.MTBBW1_340055"/>
<dbReference type="Pfam" id="PF02518">
    <property type="entry name" value="HATPase_c"/>
    <property type="match status" value="1"/>
</dbReference>
<evidence type="ECO:0000256" key="4">
    <source>
        <dbReference type="ARBA" id="ARBA00022679"/>
    </source>
</evidence>
<dbReference type="Pfam" id="PF00512">
    <property type="entry name" value="HisKA"/>
    <property type="match status" value="1"/>
</dbReference>
<evidence type="ECO:0000259" key="10">
    <source>
        <dbReference type="PROSITE" id="PS50113"/>
    </source>
</evidence>